<accession>A0A4D6XEQ1</accession>
<reference evidence="2" key="1">
    <citation type="submission" date="2019-04" db="EMBL/GenBank/DDBJ databases">
        <title>Genome sequence of Pseudomonas putida 1290, an auxin catabolizing strain.</title>
        <authorList>
            <person name="Laird T.S."/>
            <person name="Leveau J.H.J."/>
        </authorList>
    </citation>
    <scope>NUCLEOTIDE SEQUENCE [LARGE SCALE GENOMIC DNA]</scope>
    <source>
        <strain evidence="2">1290</strain>
    </source>
</reference>
<evidence type="ECO:0000313" key="1">
    <source>
        <dbReference type="EMBL" id="QCI14074.1"/>
    </source>
</evidence>
<gene>
    <name evidence="1" type="ORF">E6B08_23205</name>
</gene>
<dbReference type="OrthoDB" id="8442375at2"/>
<evidence type="ECO:0000313" key="2">
    <source>
        <dbReference type="Proteomes" id="UP000298551"/>
    </source>
</evidence>
<dbReference type="EMBL" id="CP039371">
    <property type="protein sequence ID" value="QCI14074.1"/>
    <property type="molecule type" value="Genomic_DNA"/>
</dbReference>
<organism evidence="1 2">
    <name type="scientific">Pseudomonas putida</name>
    <name type="common">Arthrobacter siderocapsulatus</name>
    <dbReference type="NCBI Taxonomy" id="303"/>
    <lineage>
        <taxon>Bacteria</taxon>
        <taxon>Pseudomonadati</taxon>
        <taxon>Pseudomonadota</taxon>
        <taxon>Gammaproteobacteria</taxon>
        <taxon>Pseudomonadales</taxon>
        <taxon>Pseudomonadaceae</taxon>
        <taxon>Pseudomonas</taxon>
    </lineage>
</organism>
<dbReference type="Proteomes" id="UP000298551">
    <property type="component" value="Chromosome"/>
</dbReference>
<dbReference type="AlphaFoldDB" id="A0A4D6XEQ1"/>
<sequence>MKKHAMKRDIRIISLDKVKLDQENVRFGNDVAQNQREAIKLMLADPSGSFVKLCHRIFFTPLAKRVWL</sequence>
<name>A0A4D6XEQ1_PSEPU</name>
<proteinExistence type="predicted"/>
<protein>
    <submittedName>
        <fullName evidence="1">Uncharacterized protein</fullName>
    </submittedName>
</protein>
<dbReference type="RefSeq" id="WP_136916155.1">
    <property type="nucleotide sequence ID" value="NZ_CP039371.1"/>
</dbReference>